<proteinExistence type="predicted"/>
<keyword evidence="2" id="KW-1185">Reference proteome</keyword>
<protein>
    <submittedName>
        <fullName evidence="1">Uncharacterized protein</fullName>
    </submittedName>
</protein>
<sequence>MLCQGSLQIVSVENLGGERAGGGGVHGANFRRDRMRIVAPYRTENECIIASVTPTGHP</sequence>
<name>A0A917P2U0_9ACTN</name>
<accession>A0A917P2U0</accession>
<organism evidence="1 2">
    <name type="scientific">Streptomyces brasiliensis</name>
    <dbReference type="NCBI Taxonomy" id="1954"/>
    <lineage>
        <taxon>Bacteria</taxon>
        <taxon>Bacillati</taxon>
        <taxon>Actinomycetota</taxon>
        <taxon>Actinomycetes</taxon>
        <taxon>Kitasatosporales</taxon>
        <taxon>Streptomycetaceae</taxon>
        <taxon>Streptomyces</taxon>
    </lineage>
</organism>
<comment type="caution">
    <text evidence="1">The sequence shown here is derived from an EMBL/GenBank/DDBJ whole genome shotgun (WGS) entry which is preliminary data.</text>
</comment>
<reference evidence="1" key="1">
    <citation type="journal article" date="2014" name="Int. J. Syst. Evol. Microbiol.">
        <title>Complete genome sequence of Corynebacterium casei LMG S-19264T (=DSM 44701T), isolated from a smear-ripened cheese.</title>
        <authorList>
            <consortium name="US DOE Joint Genome Institute (JGI-PGF)"/>
            <person name="Walter F."/>
            <person name="Albersmeier A."/>
            <person name="Kalinowski J."/>
            <person name="Ruckert C."/>
        </authorList>
    </citation>
    <scope>NUCLEOTIDE SEQUENCE</scope>
    <source>
        <strain evidence="1">JCM 3086</strain>
    </source>
</reference>
<dbReference type="EMBL" id="BMQA01000051">
    <property type="protein sequence ID" value="GGJ56552.1"/>
    <property type="molecule type" value="Genomic_DNA"/>
</dbReference>
<gene>
    <name evidence="1" type="ORF">GCM10010121_079010</name>
</gene>
<dbReference type="AlphaFoldDB" id="A0A917P2U0"/>
<reference evidence="1" key="2">
    <citation type="submission" date="2020-09" db="EMBL/GenBank/DDBJ databases">
        <authorList>
            <person name="Sun Q."/>
            <person name="Ohkuma M."/>
        </authorList>
    </citation>
    <scope>NUCLEOTIDE SEQUENCE</scope>
    <source>
        <strain evidence="1">JCM 3086</strain>
    </source>
</reference>
<dbReference type="Proteomes" id="UP000657574">
    <property type="component" value="Unassembled WGS sequence"/>
</dbReference>
<evidence type="ECO:0000313" key="2">
    <source>
        <dbReference type="Proteomes" id="UP000657574"/>
    </source>
</evidence>
<evidence type="ECO:0000313" key="1">
    <source>
        <dbReference type="EMBL" id="GGJ56552.1"/>
    </source>
</evidence>